<gene>
    <name evidence="1" type="ORF">GMARGA_LOCUS4371</name>
</gene>
<comment type="caution">
    <text evidence="1">The sequence shown here is derived from an EMBL/GenBank/DDBJ whole genome shotgun (WGS) entry which is preliminary data.</text>
</comment>
<name>A0ABN7UA54_GIGMA</name>
<proteinExistence type="predicted"/>
<organism evidence="1 2">
    <name type="scientific">Gigaspora margarita</name>
    <dbReference type="NCBI Taxonomy" id="4874"/>
    <lineage>
        <taxon>Eukaryota</taxon>
        <taxon>Fungi</taxon>
        <taxon>Fungi incertae sedis</taxon>
        <taxon>Mucoromycota</taxon>
        <taxon>Glomeromycotina</taxon>
        <taxon>Glomeromycetes</taxon>
        <taxon>Diversisporales</taxon>
        <taxon>Gigasporaceae</taxon>
        <taxon>Gigaspora</taxon>
    </lineage>
</organism>
<reference evidence="1 2" key="1">
    <citation type="submission" date="2021-06" db="EMBL/GenBank/DDBJ databases">
        <authorList>
            <person name="Kallberg Y."/>
            <person name="Tangrot J."/>
            <person name="Rosling A."/>
        </authorList>
    </citation>
    <scope>NUCLEOTIDE SEQUENCE [LARGE SCALE GENOMIC DNA]</scope>
    <source>
        <strain evidence="1 2">120-4 pot B 10/14</strain>
    </source>
</reference>
<protein>
    <submittedName>
        <fullName evidence="1">39218_t:CDS:1</fullName>
    </submittedName>
</protein>
<evidence type="ECO:0000313" key="1">
    <source>
        <dbReference type="EMBL" id="CAG8547060.1"/>
    </source>
</evidence>
<dbReference type="EMBL" id="CAJVQB010001709">
    <property type="protein sequence ID" value="CAG8547060.1"/>
    <property type="molecule type" value="Genomic_DNA"/>
</dbReference>
<dbReference type="Proteomes" id="UP000789901">
    <property type="component" value="Unassembled WGS sequence"/>
</dbReference>
<sequence length="81" mass="9195">MNKKLESQKIKVNNGQELIAKAKEYKNSVEIIDGQDGNMYLYVGEKNDSGGREIKVGITRAEFEKVSRDEDDTPQKALEDF</sequence>
<keyword evidence="2" id="KW-1185">Reference proteome</keyword>
<evidence type="ECO:0000313" key="2">
    <source>
        <dbReference type="Proteomes" id="UP000789901"/>
    </source>
</evidence>
<accession>A0ABN7UA54</accession>